<accession>A0A133VNU6</accession>
<dbReference type="EMBL" id="LHYJ01000026">
    <property type="protein sequence ID" value="KXB08132.1"/>
    <property type="molecule type" value="Genomic_DNA"/>
</dbReference>
<dbReference type="Gene3D" id="1.10.260.40">
    <property type="entry name" value="lambda repressor-like DNA-binding domains"/>
    <property type="match status" value="1"/>
</dbReference>
<dbReference type="SUPFAM" id="SSF47413">
    <property type="entry name" value="lambda repressor-like DNA-binding domains"/>
    <property type="match status" value="1"/>
</dbReference>
<evidence type="ECO:0000313" key="4">
    <source>
        <dbReference type="Proteomes" id="UP000070175"/>
    </source>
</evidence>
<dbReference type="CDD" id="cd00093">
    <property type="entry name" value="HTH_XRE"/>
    <property type="match status" value="1"/>
</dbReference>
<proteinExistence type="predicted"/>
<evidence type="ECO:0000259" key="2">
    <source>
        <dbReference type="PROSITE" id="PS50943"/>
    </source>
</evidence>
<dbReference type="Pfam" id="PF13560">
    <property type="entry name" value="HTH_31"/>
    <property type="match status" value="1"/>
</dbReference>
<protein>
    <recommendedName>
        <fullName evidence="2">HTH cro/C1-type domain-containing protein</fullName>
    </recommendedName>
</protein>
<dbReference type="GO" id="GO:0003677">
    <property type="term" value="F:DNA binding"/>
    <property type="evidence" value="ECO:0007669"/>
    <property type="project" value="InterPro"/>
</dbReference>
<gene>
    <name evidence="3" type="ORF">AKJ56_01800</name>
</gene>
<dbReference type="InterPro" id="IPR001387">
    <property type="entry name" value="Cro/C1-type_HTH"/>
</dbReference>
<evidence type="ECO:0000256" key="1">
    <source>
        <dbReference type="SAM" id="MobiDB-lite"/>
    </source>
</evidence>
<sequence>MTDLKKFGQKLKKLRIKNDMTLREVSKKADYDSSNWSKIERGLLNPPSDEQTLAKWADVLNLSEEEKRSFIDLAKTVQGEIPEDILKDQEKASLLPAFFRTIRGEKPTREEFEDLKKKLKEEKSNDEQQD</sequence>
<dbReference type="PROSITE" id="PS50943">
    <property type="entry name" value="HTH_CROC1"/>
    <property type="match status" value="1"/>
</dbReference>
<comment type="caution">
    <text evidence="3">The sequence shown here is derived from an EMBL/GenBank/DDBJ whole genome shotgun (WGS) entry which is preliminary data.</text>
</comment>
<dbReference type="AlphaFoldDB" id="A0A133VNU6"/>
<feature type="domain" description="HTH cro/C1-type" evidence="2">
    <location>
        <begin position="11"/>
        <end position="67"/>
    </location>
</feature>
<dbReference type="InterPro" id="IPR010982">
    <property type="entry name" value="Lambda_DNA-bd_dom_sf"/>
</dbReference>
<organism evidence="3 4">
    <name type="scientific">candidate division MSBL1 archaeon SCGC-AAA382N08</name>
    <dbReference type="NCBI Taxonomy" id="1698285"/>
    <lineage>
        <taxon>Archaea</taxon>
        <taxon>Methanobacteriati</taxon>
        <taxon>Methanobacteriota</taxon>
        <taxon>candidate division MSBL1</taxon>
    </lineage>
</organism>
<evidence type="ECO:0000313" key="3">
    <source>
        <dbReference type="EMBL" id="KXB08132.1"/>
    </source>
</evidence>
<reference evidence="3 4" key="1">
    <citation type="journal article" date="2016" name="Sci. Rep.">
        <title>Metabolic traits of an uncultured archaeal lineage -MSBL1- from brine pools of the Red Sea.</title>
        <authorList>
            <person name="Mwirichia R."/>
            <person name="Alam I."/>
            <person name="Rashid M."/>
            <person name="Vinu M."/>
            <person name="Ba-Alawi W."/>
            <person name="Anthony Kamau A."/>
            <person name="Kamanda Ngugi D."/>
            <person name="Goker M."/>
            <person name="Klenk H.P."/>
            <person name="Bajic V."/>
            <person name="Stingl U."/>
        </authorList>
    </citation>
    <scope>NUCLEOTIDE SEQUENCE [LARGE SCALE GENOMIC DNA]</scope>
    <source>
        <strain evidence="3">SCGC-AAA382N08</strain>
    </source>
</reference>
<name>A0A133VNU6_9EURY</name>
<dbReference type="Proteomes" id="UP000070175">
    <property type="component" value="Unassembled WGS sequence"/>
</dbReference>
<feature type="region of interest" description="Disordered" evidence="1">
    <location>
        <begin position="110"/>
        <end position="130"/>
    </location>
</feature>
<keyword evidence="4" id="KW-1185">Reference proteome</keyword>
<dbReference type="SMART" id="SM00530">
    <property type="entry name" value="HTH_XRE"/>
    <property type="match status" value="1"/>
</dbReference>